<gene>
    <name evidence="3" type="ORF">ASILVAE211_19625</name>
</gene>
<dbReference type="RefSeq" id="WP_227323062.1">
    <property type="nucleotide sequence ID" value="NZ_JAESVB010000013.1"/>
</dbReference>
<keyword evidence="4" id="KW-1185">Reference proteome</keyword>
<reference evidence="3" key="2">
    <citation type="submission" date="2021-01" db="EMBL/GenBank/DDBJ databases">
        <authorList>
            <person name="Mieszkin S."/>
            <person name="Pouder E."/>
            <person name="Alain K."/>
        </authorList>
    </citation>
    <scope>NUCLEOTIDE SEQUENCE</scope>
    <source>
        <strain evidence="3">HW T2.11</strain>
    </source>
</reference>
<dbReference type="Proteomes" id="UP000708298">
    <property type="component" value="Unassembled WGS sequence"/>
</dbReference>
<dbReference type="EMBL" id="JAESVB010000013">
    <property type="protein sequence ID" value="MCB8877413.1"/>
    <property type="molecule type" value="Genomic_DNA"/>
</dbReference>
<dbReference type="GO" id="GO:0006281">
    <property type="term" value="P:DNA repair"/>
    <property type="evidence" value="ECO:0007669"/>
    <property type="project" value="TreeGrafter"/>
</dbReference>
<dbReference type="Pfam" id="PF11799">
    <property type="entry name" value="IMS_C"/>
    <property type="match status" value="1"/>
</dbReference>
<dbReference type="InterPro" id="IPR043502">
    <property type="entry name" value="DNA/RNA_pol_sf"/>
</dbReference>
<name>A0A964E150_9PROT</name>
<dbReference type="InterPro" id="IPR050356">
    <property type="entry name" value="SulA_CellDiv_inhibitor"/>
</dbReference>
<feature type="domain" description="DNA polymerase Y-family little finger" evidence="2">
    <location>
        <begin position="243"/>
        <end position="320"/>
    </location>
</feature>
<organism evidence="3 4">
    <name type="scientific">Acidisoma silvae</name>
    <dbReference type="NCBI Taxonomy" id="2802396"/>
    <lineage>
        <taxon>Bacteria</taxon>
        <taxon>Pseudomonadati</taxon>
        <taxon>Pseudomonadota</taxon>
        <taxon>Alphaproteobacteria</taxon>
        <taxon>Acetobacterales</taxon>
        <taxon>Acidocellaceae</taxon>
        <taxon>Acidisoma</taxon>
    </lineage>
</organism>
<sequence length="501" mass="54894">MMARRYLVLHLPLLQTNRVRQREPDLAGKLVATWAMLGNRRLLTGVDAPGTNLYVGQALADAQAMHPDLELRDADPESDAAFLERLALWGTQFTPIAAVDGSDGLVLDVTGCTDLFGGEAALLARVSDDLSRGGLTVRSVVAGIVEAGAALARAGHHTRMVPPGQDRAVIADLPLGVLRLSPDCLSGLGRLGLHHIRDLLHQPRGPLSRRFGRALMDVLDALTGDRPRSLSPVRPPPAFAEAVNFLEPIVTRPAIDQALDALLEPLCQQLADAGQGARSVTLRAFRVDRDVQEITVGTGLPTRTPDHLRRLFANELERLEPDLGFERMTLEAGATNTMEAAQKTMATAGVDEASRGEALAQLIDRLSQRLPVWRLAPAESHWPERSVTRVGPFDVVPEADPSRSNLPAPVRLLKRPVPLMVLAEIPDGPPLRLRLNGAVHDVARSDGPKRIEPEWWHDTARRTGRDYYRVELDSGSRLWIGRIEALRADRPPRWFLHGYLA</sequence>
<proteinExistence type="predicted"/>
<evidence type="ECO:0000313" key="4">
    <source>
        <dbReference type="Proteomes" id="UP000708298"/>
    </source>
</evidence>
<dbReference type="CDD" id="cd03468">
    <property type="entry name" value="PolY_like"/>
    <property type="match status" value="1"/>
</dbReference>
<evidence type="ECO:0000313" key="3">
    <source>
        <dbReference type="EMBL" id="MCB8877413.1"/>
    </source>
</evidence>
<comment type="caution">
    <text evidence="3">The sequence shown here is derived from an EMBL/GenBank/DDBJ whole genome shotgun (WGS) entry which is preliminary data.</text>
</comment>
<dbReference type="InterPro" id="IPR017961">
    <property type="entry name" value="DNA_pol_Y-fam_little_finger"/>
</dbReference>
<evidence type="ECO:0000256" key="1">
    <source>
        <dbReference type="ARBA" id="ARBA00022763"/>
    </source>
</evidence>
<accession>A0A964E150</accession>
<dbReference type="AlphaFoldDB" id="A0A964E150"/>
<dbReference type="PANTHER" id="PTHR35369">
    <property type="entry name" value="BLR3025 PROTEIN-RELATED"/>
    <property type="match status" value="1"/>
</dbReference>
<dbReference type="SUPFAM" id="SSF56672">
    <property type="entry name" value="DNA/RNA polymerases"/>
    <property type="match status" value="1"/>
</dbReference>
<reference evidence="3" key="1">
    <citation type="journal article" date="2021" name="Microorganisms">
        <title>Acidisoma silvae sp. nov. and Acidisomacellulosilytica sp. nov., Two Acidophilic Bacteria Isolated from Decaying Wood, Hydrolyzing Cellulose and Producing Poly-3-hydroxybutyrate.</title>
        <authorList>
            <person name="Mieszkin S."/>
            <person name="Pouder E."/>
            <person name="Uroz S."/>
            <person name="Simon-Colin C."/>
            <person name="Alain K."/>
        </authorList>
    </citation>
    <scope>NUCLEOTIDE SEQUENCE</scope>
    <source>
        <strain evidence="3">HW T2.11</strain>
    </source>
</reference>
<protein>
    <submittedName>
        <fullName evidence="3">DNA polymerase Y family protein</fullName>
    </submittedName>
</protein>
<keyword evidence="1" id="KW-0227">DNA damage</keyword>
<evidence type="ECO:0000259" key="2">
    <source>
        <dbReference type="Pfam" id="PF11799"/>
    </source>
</evidence>
<dbReference type="PANTHER" id="PTHR35369:SF2">
    <property type="entry name" value="BLR3025 PROTEIN"/>
    <property type="match status" value="1"/>
</dbReference>